<dbReference type="Proteomes" id="UP000050509">
    <property type="component" value="Unassembled WGS sequence"/>
</dbReference>
<evidence type="ECO:0000313" key="4">
    <source>
        <dbReference type="Proteomes" id="UP000050509"/>
    </source>
</evidence>
<name>A0A0P9FL58_9CHLR</name>
<protein>
    <submittedName>
        <fullName evidence="3">Uncharacterized protein</fullName>
    </submittedName>
</protein>
<gene>
    <name evidence="3" type="ORF">SE17_06620</name>
</gene>
<feature type="transmembrane region" description="Helical" evidence="2">
    <location>
        <begin position="96"/>
        <end position="115"/>
    </location>
</feature>
<dbReference type="AlphaFoldDB" id="A0A0P9FL58"/>
<feature type="transmembrane region" description="Helical" evidence="2">
    <location>
        <begin position="170"/>
        <end position="190"/>
    </location>
</feature>
<feature type="transmembrane region" description="Helical" evidence="2">
    <location>
        <begin position="121"/>
        <end position="140"/>
    </location>
</feature>
<evidence type="ECO:0000256" key="1">
    <source>
        <dbReference type="SAM" id="MobiDB-lite"/>
    </source>
</evidence>
<keyword evidence="4" id="KW-1185">Reference proteome</keyword>
<sequence>MSSNYSEQDTERARAAEASSAGAPTQQLGLPPAAAPSAPPARSRNNPVALGLIAIGALLLFGRVAGVRVDLAPGLVLLTIASCFLFFSFWKRIYGLLIPGSILAGLSVGVTFADLTDGVSVLWGLALGFLTILFVGRALFGKTNSWPAIPAVILFAIGVIIAAANLPGLLAGGLVWLPLLLIGAGLYLGWGRRRTA</sequence>
<proteinExistence type="predicted"/>
<feature type="transmembrane region" description="Helical" evidence="2">
    <location>
        <begin position="147"/>
        <end position="164"/>
    </location>
</feature>
<reference evidence="3 4" key="1">
    <citation type="submission" date="2015-09" db="EMBL/GenBank/DDBJ databases">
        <title>Draft genome sequence of Kouleothrix aurantiaca JCM 19913.</title>
        <authorList>
            <person name="Hemp J."/>
        </authorList>
    </citation>
    <scope>NUCLEOTIDE SEQUENCE [LARGE SCALE GENOMIC DNA]</scope>
    <source>
        <strain evidence="3 4">COM-B</strain>
    </source>
</reference>
<keyword evidence="2" id="KW-1133">Transmembrane helix</keyword>
<dbReference type="EMBL" id="LJCR01000142">
    <property type="protein sequence ID" value="KPV53960.1"/>
    <property type="molecule type" value="Genomic_DNA"/>
</dbReference>
<keyword evidence="2" id="KW-0812">Transmembrane</keyword>
<comment type="caution">
    <text evidence="3">The sequence shown here is derived from an EMBL/GenBank/DDBJ whole genome shotgun (WGS) entry which is preliminary data.</text>
</comment>
<feature type="transmembrane region" description="Helical" evidence="2">
    <location>
        <begin position="48"/>
        <end position="65"/>
    </location>
</feature>
<feature type="transmembrane region" description="Helical" evidence="2">
    <location>
        <begin position="71"/>
        <end position="89"/>
    </location>
</feature>
<organism evidence="3 4">
    <name type="scientific">Kouleothrix aurantiaca</name>
    <dbReference type="NCBI Taxonomy" id="186479"/>
    <lineage>
        <taxon>Bacteria</taxon>
        <taxon>Bacillati</taxon>
        <taxon>Chloroflexota</taxon>
        <taxon>Chloroflexia</taxon>
        <taxon>Chloroflexales</taxon>
        <taxon>Roseiflexineae</taxon>
        <taxon>Roseiflexaceae</taxon>
        <taxon>Kouleothrix</taxon>
    </lineage>
</organism>
<feature type="region of interest" description="Disordered" evidence="1">
    <location>
        <begin position="1"/>
        <end position="42"/>
    </location>
</feature>
<evidence type="ECO:0000256" key="2">
    <source>
        <dbReference type="SAM" id="Phobius"/>
    </source>
</evidence>
<accession>A0A0P9FL58</accession>
<evidence type="ECO:0000313" key="3">
    <source>
        <dbReference type="EMBL" id="KPV53960.1"/>
    </source>
</evidence>
<keyword evidence="2" id="KW-0472">Membrane</keyword>